<dbReference type="Gene3D" id="1.10.1420.10">
    <property type="match status" value="2"/>
</dbReference>
<dbReference type="GO" id="GO:0030983">
    <property type="term" value="F:mismatched DNA binding"/>
    <property type="evidence" value="ECO:0007669"/>
    <property type="project" value="UniProtKB-UniRule"/>
</dbReference>
<evidence type="ECO:0000259" key="9">
    <source>
        <dbReference type="PROSITE" id="PS00486"/>
    </source>
</evidence>
<dbReference type="PROSITE" id="PS00486">
    <property type="entry name" value="DNA_MISMATCH_REPAIR_2"/>
    <property type="match status" value="1"/>
</dbReference>
<comment type="similarity">
    <text evidence="1 6 7">Belongs to the DNA mismatch repair MutS family.</text>
</comment>
<accession>A0A8S1HI44</accession>
<feature type="domain" description="DNA mismatch repair proteins mutS family" evidence="9">
    <location>
        <begin position="950"/>
        <end position="966"/>
    </location>
</feature>
<dbReference type="PANTHER" id="PTHR11361:SF148">
    <property type="entry name" value="DNA MISMATCH REPAIR PROTEIN MSH6"/>
    <property type="match status" value="1"/>
</dbReference>
<dbReference type="GO" id="GO:0032301">
    <property type="term" value="C:MutSalpha complex"/>
    <property type="evidence" value="ECO:0007669"/>
    <property type="project" value="TreeGrafter"/>
</dbReference>
<dbReference type="Pfam" id="PF05190">
    <property type="entry name" value="MutS_IV"/>
    <property type="match status" value="1"/>
</dbReference>
<dbReference type="SUPFAM" id="SSF48334">
    <property type="entry name" value="DNA repair protein MutS, domain III"/>
    <property type="match status" value="1"/>
</dbReference>
<dbReference type="PIRSF" id="PIRSF037677">
    <property type="entry name" value="DNA_mis_repair_Msh6"/>
    <property type="match status" value="1"/>
</dbReference>
<keyword evidence="3 6" id="KW-0227">DNA damage</keyword>
<dbReference type="AlphaFoldDB" id="A0A8S1HI44"/>
<evidence type="ECO:0000256" key="1">
    <source>
        <dbReference type="ARBA" id="ARBA00006271"/>
    </source>
</evidence>
<dbReference type="InterPro" id="IPR007860">
    <property type="entry name" value="DNA_mmatch_repair_MutS_con_dom"/>
</dbReference>
<dbReference type="InterPro" id="IPR045076">
    <property type="entry name" value="MutS"/>
</dbReference>
<keyword evidence="11" id="KW-1185">Reference proteome</keyword>
<dbReference type="SUPFAM" id="SSF55271">
    <property type="entry name" value="DNA repair protein MutS, domain I"/>
    <property type="match status" value="1"/>
</dbReference>
<dbReference type="Gene3D" id="3.40.50.300">
    <property type="entry name" value="P-loop containing nucleotide triphosphate hydrolases"/>
    <property type="match status" value="1"/>
</dbReference>
<feature type="region of interest" description="Disordered" evidence="8">
    <location>
        <begin position="35"/>
        <end position="78"/>
    </location>
</feature>
<comment type="caution">
    <text evidence="10">The sequence shown here is derived from an EMBL/GenBank/DDBJ whole genome shotgun (WGS) entry which is preliminary data.</text>
</comment>
<dbReference type="SUPFAM" id="SSF52540">
    <property type="entry name" value="P-loop containing nucleoside triphosphate hydrolases"/>
    <property type="match status" value="1"/>
</dbReference>
<dbReference type="Pfam" id="PF01624">
    <property type="entry name" value="MutS_I"/>
    <property type="match status" value="1"/>
</dbReference>
<dbReference type="Pfam" id="PF00488">
    <property type="entry name" value="MutS_V"/>
    <property type="match status" value="1"/>
</dbReference>
<evidence type="ECO:0000256" key="5">
    <source>
        <dbReference type="ARBA" id="ARBA00023125"/>
    </source>
</evidence>
<keyword evidence="5 6" id="KW-0238">DNA-binding</keyword>
<keyword evidence="2 6" id="KW-0547">Nucleotide-binding</keyword>
<dbReference type="PANTHER" id="PTHR11361">
    <property type="entry name" value="DNA MISMATCH REPAIR PROTEIN MUTS FAMILY MEMBER"/>
    <property type="match status" value="1"/>
</dbReference>
<comment type="function">
    <text evidence="6 7">Component of the post-replicative DNA mismatch repair system (MMR).</text>
</comment>
<feature type="compositionally biased region" description="Basic and acidic residues" evidence="8">
    <location>
        <begin position="45"/>
        <end position="56"/>
    </location>
</feature>
<gene>
    <name evidence="10" type="ORF">CAUJ_LOCUS12255</name>
</gene>
<dbReference type="SMART" id="SM00533">
    <property type="entry name" value="MUTSd"/>
    <property type="match status" value="1"/>
</dbReference>
<dbReference type="EMBL" id="CAJGYM010000070">
    <property type="protein sequence ID" value="CAD6196340.1"/>
    <property type="molecule type" value="Genomic_DNA"/>
</dbReference>
<dbReference type="Gene3D" id="3.30.420.110">
    <property type="entry name" value="MutS, connector domain"/>
    <property type="match status" value="1"/>
</dbReference>
<evidence type="ECO:0000313" key="10">
    <source>
        <dbReference type="EMBL" id="CAD6196340.1"/>
    </source>
</evidence>
<dbReference type="InterPro" id="IPR016151">
    <property type="entry name" value="DNA_mismatch_repair_MutS_N"/>
</dbReference>
<dbReference type="InterPro" id="IPR007861">
    <property type="entry name" value="DNA_mismatch_repair_MutS_clamp"/>
</dbReference>
<protein>
    <recommendedName>
        <fullName evidence="6">DNA mismatch repair protein</fullName>
    </recommendedName>
</protein>
<dbReference type="InterPro" id="IPR027417">
    <property type="entry name" value="P-loop_NTPase"/>
</dbReference>
<dbReference type="GO" id="GO:0140664">
    <property type="term" value="F:ATP-dependent DNA damage sensor activity"/>
    <property type="evidence" value="ECO:0007669"/>
    <property type="project" value="InterPro"/>
</dbReference>
<dbReference type="InterPro" id="IPR017261">
    <property type="entry name" value="DNA_mismatch_repair_MutS/MSH"/>
</dbReference>
<reference evidence="10" key="1">
    <citation type="submission" date="2020-10" db="EMBL/GenBank/DDBJ databases">
        <authorList>
            <person name="Kikuchi T."/>
        </authorList>
    </citation>
    <scope>NUCLEOTIDE SEQUENCE</scope>
    <source>
        <strain evidence="10">NKZ352</strain>
    </source>
</reference>
<keyword evidence="4 6" id="KW-0067">ATP-binding</keyword>
<evidence type="ECO:0000313" key="11">
    <source>
        <dbReference type="Proteomes" id="UP000835052"/>
    </source>
</evidence>
<dbReference type="Pfam" id="PF05192">
    <property type="entry name" value="MutS_III"/>
    <property type="match status" value="1"/>
</dbReference>
<organism evidence="10 11">
    <name type="scientific">Caenorhabditis auriculariae</name>
    <dbReference type="NCBI Taxonomy" id="2777116"/>
    <lineage>
        <taxon>Eukaryota</taxon>
        <taxon>Metazoa</taxon>
        <taxon>Ecdysozoa</taxon>
        <taxon>Nematoda</taxon>
        <taxon>Chromadorea</taxon>
        <taxon>Rhabditida</taxon>
        <taxon>Rhabditina</taxon>
        <taxon>Rhabditomorpha</taxon>
        <taxon>Rhabditoidea</taxon>
        <taxon>Rhabditidae</taxon>
        <taxon>Peloderinae</taxon>
        <taxon>Caenorhabditis</taxon>
    </lineage>
</organism>
<dbReference type="Pfam" id="PF05188">
    <property type="entry name" value="MutS_II"/>
    <property type="match status" value="1"/>
</dbReference>
<evidence type="ECO:0000256" key="6">
    <source>
        <dbReference type="PIRNR" id="PIRNR037677"/>
    </source>
</evidence>
<dbReference type="InterPro" id="IPR036187">
    <property type="entry name" value="DNA_mismatch_repair_MutS_sf"/>
</dbReference>
<dbReference type="InterPro" id="IPR000432">
    <property type="entry name" value="DNA_mismatch_repair_MutS_C"/>
</dbReference>
<proteinExistence type="inferred from homology"/>
<dbReference type="FunFam" id="3.40.1170.10:FF:000002">
    <property type="entry name" value="DNA mismatch repair protein"/>
    <property type="match status" value="1"/>
</dbReference>
<dbReference type="GO" id="GO:0006298">
    <property type="term" value="P:mismatch repair"/>
    <property type="evidence" value="ECO:0007669"/>
    <property type="project" value="InterPro"/>
</dbReference>
<name>A0A8S1HI44_9PELO</name>
<dbReference type="InterPro" id="IPR036678">
    <property type="entry name" value="MutS_con_dom_sf"/>
</dbReference>
<dbReference type="SUPFAM" id="SSF53150">
    <property type="entry name" value="DNA repair protein MutS, domain II"/>
    <property type="match status" value="1"/>
</dbReference>
<dbReference type="Gene3D" id="3.40.1170.10">
    <property type="entry name" value="DNA repair protein MutS, domain I"/>
    <property type="match status" value="1"/>
</dbReference>
<evidence type="ECO:0000256" key="3">
    <source>
        <dbReference type="ARBA" id="ARBA00022763"/>
    </source>
</evidence>
<sequence>MATRLREGRSDMVKSSQLEVLAISPAVHCDRRRVVVSSDDEDVTEEKKTETPRRNLVESTPKSRKPLETPKRKGELNSEMAESFIESFRFTKHEVASSVDTPRKSSENPFAVIDEFDKFEHEKLTFLLPGKRRDAEKRLETDPEYDPTTLFVPADFLSKQTPGHKQWWIFKSKHFDTVLLFKVGKFYELYHMDASTAVSCLNIAFMRGSYAHCGFPEHAYGKFADQLVARGHKVARIEQTETPAQLEERNLKSGGPKEKVVKRELCRITSVGTKTYGILDGVELGQSNSMGDTSSKHLLAIKESVDPKNSSSIYGVCCVDTSTGAFQLSQFNDDEYRSFLRTFIANNCIAQVLIERGSYSPGTKALLNGMLCSVPTEVLAPGKDFYTCERTVKELMNSDLLGSEVSEWPIELRRLLDPDSVLPKPSPQFSLVWSALGAVLFYLKKCMIHVDIFTMNKFTFSNQKLKPALKVVDGVTCWDKKVLVLDGTTLENLNIVPNNSEIHATSLYNILNKCATPFGRRLLRTWLCAPTCDGTVIKERQDAVEWLASAPAKTFVQKATTLLRTVPDLERLLQKIHTLGSKYRAEKHPDSRAQMFDTTRTSKRKIKELVSTIRGFKTCHEIRKLYDTLRMEGEGCELLDECLGIDELRPHLENNIKHFEKIFDHDSAMEKGKIEPKAGVDEMFEEACENVKKVESRIEGYRKKQEKALQCEITFSGTGRNRYQMEIPDTIKPSSKFEMKGQRKKFKRYMTDDLQELIEELGAAERSRDALAEDATRKMFELFDLRREEWIEAYSAISKFDVVLSLAKFATSSGLQMCRPEFDYKSAKPYVDIVDGVHPCLALQTTGNFSTNVPTTFIANDTRLGGDAPEVMLLTGPNMGGKSTLMRQTAVLCVLAHLGSLVPASSMKLTPVDRIFTRIGANDRIMCGQSTFYVELNEMQVMLRDATIHSMLLIDELGRGTSTFDGTAIASAVLQHLADFVKSRAFFSTHYHSICSAVAGNPNILMAHMACKVENENDEDPTDESVTFLYRLAEGICPKSYGFFAAKLAGINEKVVRAAFAASNRFAEKIENKSSTSCSKMAQLRTAARDSSVSVEQLRRMLDSF</sequence>
<dbReference type="GO" id="GO:0005524">
    <property type="term" value="F:ATP binding"/>
    <property type="evidence" value="ECO:0007669"/>
    <property type="project" value="UniProtKB-UniRule"/>
</dbReference>
<feature type="compositionally biased region" description="Basic and acidic residues" evidence="8">
    <location>
        <begin position="65"/>
        <end position="76"/>
    </location>
</feature>
<evidence type="ECO:0000256" key="7">
    <source>
        <dbReference type="RuleBase" id="RU003756"/>
    </source>
</evidence>
<dbReference type="InterPro" id="IPR007695">
    <property type="entry name" value="DNA_mismatch_repair_MutS-lik_N"/>
</dbReference>
<dbReference type="Proteomes" id="UP000835052">
    <property type="component" value="Unassembled WGS sequence"/>
</dbReference>
<dbReference type="InterPro" id="IPR007696">
    <property type="entry name" value="DNA_mismatch_repair_MutS_core"/>
</dbReference>
<keyword evidence="6 7" id="KW-0234">DNA repair</keyword>
<dbReference type="SMART" id="SM00534">
    <property type="entry name" value="MUTSac"/>
    <property type="match status" value="1"/>
</dbReference>
<evidence type="ECO:0000256" key="2">
    <source>
        <dbReference type="ARBA" id="ARBA00022741"/>
    </source>
</evidence>
<dbReference type="FunFam" id="1.10.1420.10:FF:000005">
    <property type="entry name" value="DNA mismatch repair protein"/>
    <property type="match status" value="1"/>
</dbReference>
<dbReference type="OrthoDB" id="10252754at2759"/>
<evidence type="ECO:0000256" key="4">
    <source>
        <dbReference type="ARBA" id="ARBA00022840"/>
    </source>
</evidence>
<evidence type="ECO:0000256" key="8">
    <source>
        <dbReference type="SAM" id="MobiDB-lite"/>
    </source>
</evidence>